<sequence length="83" mass="8565">MRPLIQTDGAALLALMHAAEAIDSGHWLMQCPSHAGASAASLEVILSQGRYTLTCMCGCAPERILDAALALAQARVSGQESAA</sequence>
<name>D6CTU7_THIA3</name>
<protein>
    <submittedName>
        <fullName evidence="1">Uncharacterized protein</fullName>
    </submittedName>
</protein>
<gene>
    <name evidence="1" type="ordered locus">THI_2059</name>
</gene>
<dbReference type="KEGG" id="thi:THI_2059"/>
<dbReference type="OrthoDB" id="9969039at2"/>
<dbReference type="RefSeq" id="WP_013106024.1">
    <property type="nucleotide sequence ID" value="NC_014145.1"/>
</dbReference>
<evidence type="ECO:0000313" key="1">
    <source>
        <dbReference type="EMBL" id="CAZ88716.1"/>
    </source>
</evidence>
<reference key="1">
    <citation type="submission" date="2009-07" db="EMBL/GenBank/DDBJ databases">
        <authorList>
            <person name="Genoscope - CEA"/>
        </authorList>
    </citation>
    <scope>NUCLEOTIDE SEQUENCE</scope>
    <source>
        <strain>3As</strain>
    </source>
</reference>
<dbReference type="HOGENOM" id="CLU_2541523_0_0_4"/>
<organism evidence="1 2">
    <name type="scientific">Thiomonas arsenitoxydans (strain DSM 22701 / CIP 110005 / 3As)</name>
    <dbReference type="NCBI Taxonomy" id="426114"/>
    <lineage>
        <taxon>Bacteria</taxon>
        <taxon>Pseudomonadati</taxon>
        <taxon>Pseudomonadota</taxon>
        <taxon>Betaproteobacteria</taxon>
        <taxon>Burkholderiales</taxon>
        <taxon>Thiomonas</taxon>
    </lineage>
</organism>
<reference evidence="2" key="2">
    <citation type="journal article" date="2010" name="PLoS Genet.">
        <title>Structure, function, and evolution of the Thiomonas spp. genome.</title>
        <authorList>
            <person name="Arsene-Ploetze F."/>
            <person name="Koechler S."/>
            <person name="Marchal M."/>
            <person name="Coppee J.Y."/>
            <person name="Chandler M."/>
            <person name="Bonnefoy V."/>
            <person name="Brochier-Armanet C."/>
            <person name="Barakat M."/>
            <person name="Barbe V."/>
            <person name="Battaglia-Brunet F."/>
            <person name="Bruneel O."/>
            <person name="Bryan C.G."/>
            <person name="Cleiss-Arnold J."/>
            <person name="Cruveiller S."/>
            <person name="Erhardt M."/>
            <person name="Heinrich-Salmeron A."/>
            <person name="Hommais F."/>
            <person name="Joulian C."/>
            <person name="Krin E."/>
            <person name="Lieutaud A."/>
            <person name="Lievremont D."/>
            <person name="Michel C."/>
            <person name="Muller D."/>
            <person name="Ortet P."/>
            <person name="Proux C."/>
            <person name="Siguier P."/>
            <person name="Roche D."/>
            <person name="Rouy Z."/>
            <person name="Salvignol G."/>
            <person name="Slyemi D."/>
            <person name="Talla E."/>
            <person name="Weiss S."/>
            <person name="Weissenbach J."/>
            <person name="Medigue C."/>
            <person name="Bertin P.N."/>
        </authorList>
    </citation>
    <scope>NUCLEOTIDE SEQUENCE [LARGE SCALE GENOMIC DNA]</scope>
    <source>
        <strain evidence="2">DSM 22701 / CIP 110005 / 3As</strain>
    </source>
</reference>
<dbReference type="AlphaFoldDB" id="D6CTU7"/>
<dbReference type="EMBL" id="FP475956">
    <property type="protein sequence ID" value="CAZ88716.1"/>
    <property type="molecule type" value="Genomic_DNA"/>
</dbReference>
<dbReference type="Proteomes" id="UP000002372">
    <property type="component" value="Chromosome"/>
</dbReference>
<proteinExistence type="predicted"/>
<accession>D6CTU7</accession>
<evidence type="ECO:0000313" key="2">
    <source>
        <dbReference type="Proteomes" id="UP000002372"/>
    </source>
</evidence>